<dbReference type="Proteomes" id="UP000321168">
    <property type="component" value="Unassembled WGS sequence"/>
</dbReference>
<sequence>MEEIDFTEQAKRPTLLTILCVLTFISSGWTVASNLSTYFGDTQQQQEIAEEVLDGAREDIEEQEGPAASIMEGYFNQAEKLIAYQKPLALNNIIFGAIILFGAAYMWRLNRRGFLLYAFGCTLQVVVPIFIAGMVPILFWPTLIINAIFVGLYATQKKYLVYQ</sequence>
<keyword evidence="1" id="KW-0812">Transmembrane</keyword>
<accession>A0A5C6V9L7</accession>
<evidence type="ECO:0000313" key="3">
    <source>
        <dbReference type="Proteomes" id="UP000321168"/>
    </source>
</evidence>
<keyword evidence="1" id="KW-0472">Membrane</keyword>
<dbReference type="AlphaFoldDB" id="A0A5C6V9L7"/>
<evidence type="ECO:0000313" key="2">
    <source>
        <dbReference type="EMBL" id="TXC81450.1"/>
    </source>
</evidence>
<organism evidence="2 3">
    <name type="scientific">Luteibaculum oceani</name>
    <dbReference type="NCBI Taxonomy" id="1294296"/>
    <lineage>
        <taxon>Bacteria</taxon>
        <taxon>Pseudomonadati</taxon>
        <taxon>Bacteroidota</taxon>
        <taxon>Flavobacteriia</taxon>
        <taxon>Flavobacteriales</taxon>
        <taxon>Luteibaculaceae</taxon>
        <taxon>Luteibaculum</taxon>
    </lineage>
</organism>
<proteinExistence type="predicted"/>
<feature type="transmembrane region" description="Helical" evidence="1">
    <location>
        <begin position="12"/>
        <end position="32"/>
    </location>
</feature>
<name>A0A5C6V9L7_9FLAO</name>
<dbReference type="EMBL" id="VORB01000004">
    <property type="protein sequence ID" value="TXC81450.1"/>
    <property type="molecule type" value="Genomic_DNA"/>
</dbReference>
<keyword evidence="3" id="KW-1185">Reference proteome</keyword>
<keyword evidence="1" id="KW-1133">Transmembrane helix</keyword>
<dbReference type="OrthoDB" id="953972at2"/>
<feature type="transmembrane region" description="Helical" evidence="1">
    <location>
        <begin position="88"/>
        <end position="107"/>
    </location>
</feature>
<comment type="caution">
    <text evidence="2">The sequence shown here is derived from an EMBL/GenBank/DDBJ whole genome shotgun (WGS) entry which is preliminary data.</text>
</comment>
<feature type="transmembrane region" description="Helical" evidence="1">
    <location>
        <begin position="114"/>
        <end position="131"/>
    </location>
</feature>
<protein>
    <submittedName>
        <fullName evidence="2">Uncharacterized protein</fullName>
    </submittedName>
</protein>
<gene>
    <name evidence="2" type="ORF">FRX97_05445</name>
</gene>
<evidence type="ECO:0000256" key="1">
    <source>
        <dbReference type="SAM" id="Phobius"/>
    </source>
</evidence>
<reference evidence="2 3" key="1">
    <citation type="submission" date="2019-08" db="EMBL/GenBank/DDBJ databases">
        <title>Genome of Luteibaculum oceani JCM 18817.</title>
        <authorList>
            <person name="Bowman J.P."/>
        </authorList>
    </citation>
    <scope>NUCLEOTIDE SEQUENCE [LARGE SCALE GENOMIC DNA]</scope>
    <source>
        <strain evidence="2 3">JCM 18817</strain>
    </source>
</reference>
<feature type="transmembrane region" description="Helical" evidence="1">
    <location>
        <begin position="137"/>
        <end position="155"/>
    </location>
</feature>
<dbReference type="RefSeq" id="WP_147014179.1">
    <property type="nucleotide sequence ID" value="NZ_VORB01000004.1"/>
</dbReference>